<dbReference type="PROSITE" id="PS50987">
    <property type="entry name" value="HTH_ARSR_2"/>
    <property type="match status" value="1"/>
</dbReference>
<dbReference type="PANTHER" id="PTHR43132">
    <property type="entry name" value="ARSENICAL RESISTANCE OPERON REPRESSOR ARSR-RELATED"/>
    <property type="match status" value="1"/>
</dbReference>
<comment type="caution">
    <text evidence="5">The sequence shown here is derived from an EMBL/GenBank/DDBJ whole genome shotgun (WGS) entry which is preliminary data.</text>
</comment>
<dbReference type="InterPro" id="IPR001845">
    <property type="entry name" value="HTH_ArsR_DNA-bd_dom"/>
</dbReference>
<dbReference type="EMBL" id="AGUD01000003">
    <property type="protein sequence ID" value="EHN13022.1"/>
    <property type="molecule type" value="Genomic_DNA"/>
</dbReference>
<dbReference type="Gene3D" id="1.10.10.10">
    <property type="entry name" value="Winged helix-like DNA-binding domain superfamily/Winged helix DNA-binding domain"/>
    <property type="match status" value="1"/>
</dbReference>
<accession>H0DZR8</accession>
<dbReference type="InterPro" id="IPR011991">
    <property type="entry name" value="ArsR-like_HTH"/>
</dbReference>
<dbReference type="CDD" id="cd00090">
    <property type="entry name" value="HTH_ARSR"/>
    <property type="match status" value="1"/>
</dbReference>
<dbReference type="Pfam" id="PF01022">
    <property type="entry name" value="HTH_5"/>
    <property type="match status" value="1"/>
</dbReference>
<dbReference type="SUPFAM" id="SSF46785">
    <property type="entry name" value="Winged helix' DNA-binding domain"/>
    <property type="match status" value="1"/>
</dbReference>
<dbReference type="InterPro" id="IPR051011">
    <property type="entry name" value="Metal_resp_trans_reg"/>
</dbReference>
<dbReference type="InterPro" id="IPR036390">
    <property type="entry name" value="WH_DNA-bd_sf"/>
</dbReference>
<dbReference type="GO" id="GO:0003700">
    <property type="term" value="F:DNA-binding transcription factor activity"/>
    <property type="evidence" value="ECO:0007669"/>
    <property type="project" value="InterPro"/>
</dbReference>
<dbReference type="SMART" id="SM00418">
    <property type="entry name" value="HTH_ARSR"/>
    <property type="match status" value="1"/>
</dbReference>
<protein>
    <submittedName>
        <fullName evidence="5">Regulatory protein ArsR</fullName>
    </submittedName>
</protein>
<proteinExistence type="predicted"/>
<keyword evidence="2" id="KW-0238">DNA-binding</keyword>
<evidence type="ECO:0000256" key="2">
    <source>
        <dbReference type="ARBA" id="ARBA00023125"/>
    </source>
</evidence>
<name>H0DZR8_9ACTN</name>
<dbReference type="PANTHER" id="PTHR43132:SF6">
    <property type="entry name" value="HTH-TYPE TRANSCRIPTIONAL REPRESSOR CZRA"/>
    <property type="match status" value="1"/>
</dbReference>
<dbReference type="AlphaFoldDB" id="H0DZR8"/>
<reference evidence="5 6" key="1">
    <citation type="journal article" date="2013" name="Biodegradation">
        <title>Quantitative proteomic analysis of ibuprofen-degrading Patulibacter sp. strain I11.</title>
        <authorList>
            <person name="Almeida B."/>
            <person name="Kjeldal H."/>
            <person name="Lolas I."/>
            <person name="Knudsen A.D."/>
            <person name="Carvalho G."/>
            <person name="Nielsen K.L."/>
            <person name="Barreto Crespo M.T."/>
            <person name="Stensballe A."/>
            <person name="Nielsen J.L."/>
        </authorList>
    </citation>
    <scope>NUCLEOTIDE SEQUENCE [LARGE SCALE GENOMIC DNA]</scope>
    <source>
        <strain evidence="5 6">I11</strain>
    </source>
</reference>
<keyword evidence="6" id="KW-1185">Reference proteome</keyword>
<sequence length="119" mass="12645">MADDHCDLLCLDLERAEVLRRARLEAGAAAAAAERAAALGDPTRVAIGRALRDGGELCVCDLSWVVERPEKLVSHHVRRLRVAGLVTSRRDGRMVMYSLTPSGAVLVDAVEATLAGAVA</sequence>
<dbReference type="PRINTS" id="PR00778">
    <property type="entry name" value="HTHARSR"/>
</dbReference>
<dbReference type="OrthoDB" id="9784339at2"/>
<dbReference type="InterPro" id="IPR036388">
    <property type="entry name" value="WH-like_DNA-bd_sf"/>
</dbReference>
<dbReference type="RefSeq" id="WP_007569563.1">
    <property type="nucleotide sequence ID" value="NZ_AGUD01000003.1"/>
</dbReference>
<evidence type="ECO:0000259" key="4">
    <source>
        <dbReference type="PROSITE" id="PS50987"/>
    </source>
</evidence>
<evidence type="ECO:0000256" key="1">
    <source>
        <dbReference type="ARBA" id="ARBA00023015"/>
    </source>
</evidence>
<keyword evidence="1" id="KW-0805">Transcription regulation</keyword>
<gene>
    <name evidence="5" type="ORF">PAI11_00230</name>
</gene>
<evidence type="ECO:0000313" key="6">
    <source>
        <dbReference type="Proteomes" id="UP000005143"/>
    </source>
</evidence>
<feature type="domain" description="HTH arsR-type" evidence="4">
    <location>
        <begin position="24"/>
        <end position="119"/>
    </location>
</feature>
<dbReference type="NCBIfam" id="NF033788">
    <property type="entry name" value="HTH_metalloreg"/>
    <property type="match status" value="1"/>
</dbReference>
<evidence type="ECO:0000313" key="5">
    <source>
        <dbReference type="EMBL" id="EHN13022.1"/>
    </source>
</evidence>
<dbReference type="Proteomes" id="UP000005143">
    <property type="component" value="Unassembled WGS sequence"/>
</dbReference>
<keyword evidence="3" id="KW-0804">Transcription</keyword>
<evidence type="ECO:0000256" key="3">
    <source>
        <dbReference type="ARBA" id="ARBA00023163"/>
    </source>
</evidence>
<organism evidence="5 6">
    <name type="scientific">Patulibacter medicamentivorans</name>
    <dbReference type="NCBI Taxonomy" id="1097667"/>
    <lineage>
        <taxon>Bacteria</taxon>
        <taxon>Bacillati</taxon>
        <taxon>Actinomycetota</taxon>
        <taxon>Thermoleophilia</taxon>
        <taxon>Solirubrobacterales</taxon>
        <taxon>Patulibacteraceae</taxon>
        <taxon>Patulibacter</taxon>
    </lineage>
</organism>
<dbReference type="GO" id="GO:0003677">
    <property type="term" value="F:DNA binding"/>
    <property type="evidence" value="ECO:0007669"/>
    <property type="project" value="UniProtKB-KW"/>
</dbReference>